<gene>
    <name evidence="2" type="ORF">SPHA_23297</name>
</gene>
<sequence>MCNGQHKCQLDGKKSKNCSISYYCIDDRFVQNCSLMNAPTNIGNNLDLFWCYQHTSQKKGKPRCWEFSRDVNHHWFILRGLVKMKLGVSSHGKLIENFKMIKSIKSNEICTSSKYIWIIYVGTKNPETLVNIYSEDDPTLTDSRQIDDINTNTSKEVIKFERNMTEDSQNNFFAVDDNKNQDNKSENMNFVKIIIIIATIGGVLIAVAITIAILWCCCRRCNNVTISNPRKNSSSRKNSFSGKISHKVNKVETEEPNCQLRKDFVPTEATRDTFDSVGFWTDDEDYVPDDDRHSKIKPHIYAMGNCIYEQQSPTNEIYMNSVIPPPSSVEKEKEMYVNMQRNQTNKHFNIFL</sequence>
<name>A0A812BTJ6_ACAPH</name>
<protein>
    <submittedName>
        <fullName evidence="2">Uncharacterized protein</fullName>
    </submittedName>
</protein>
<keyword evidence="1" id="KW-0472">Membrane</keyword>
<organism evidence="2 3">
    <name type="scientific">Acanthosepion pharaonis</name>
    <name type="common">Pharaoh cuttlefish</name>
    <name type="synonym">Sepia pharaonis</name>
    <dbReference type="NCBI Taxonomy" id="158019"/>
    <lineage>
        <taxon>Eukaryota</taxon>
        <taxon>Metazoa</taxon>
        <taxon>Spiralia</taxon>
        <taxon>Lophotrochozoa</taxon>
        <taxon>Mollusca</taxon>
        <taxon>Cephalopoda</taxon>
        <taxon>Coleoidea</taxon>
        <taxon>Decapodiformes</taxon>
        <taxon>Sepiida</taxon>
        <taxon>Sepiina</taxon>
        <taxon>Sepiidae</taxon>
        <taxon>Acanthosepion</taxon>
    </lineage>
</organism>
<evidence type="ECO:0000313" key="2">
    <source>
        <dbReference type="EMBL" id="CAE1242442.1"/>
    </source>
</evidence>
<accession>A0A812BTJ6</accession>
<keyword evidence="3" id="KW-1185">Reference proteome</keyword>
<dbReference type="EMBL" id="CAHIKZ030000862">
    <property type="protein sequence ID" value="CAE1242442.1"/>
    <property type="molecule type" value="Genomic_DNA"/>
</dbReference>
<keyword evidence="1" id="KW-0812">Transmembrane</keyword>
<dbReference type="AlphaFoldDB" id="A0A812BTJ6"/>
<feature type="transmembrane region" description="Helical" evidence="1">
    <location>
        <begin position="193"/>
        <end position="215"/>
    </location>
</feature>
<dbReference type="Proteomes" id="UP000597762">
    <property type="component" value="Unassembled WGS sequence"/>
</dbReference>
<comment type="caution">
    <text evidence="2">The sequence shown here is derived from an EMBL/GenBank/DDBJ whole genome shotgun (WGS) entry which is preliminary data.</text>
</comment>
<proteinExistence type="predicted"/>
<keyword evidence="1" id="KW-1133">Transmembrane helix</keyword>
<evidence type="ECO:0000313" key="3">
    <source>
        <dbReference type="Proteomes" id="UP000597762"/>
    </source>
</evidence>
<evidence type="ECO:0000256" key="1">
    <source>
        <dbReference type="SAM" id="Phobius"/>
    </source>
</evidence>
<reference evidence="2" key="1">
    <citation type="submission" date="2021-01" db="EMBL/GenBank/DDBJ databases">
        <authorList>
            <person name="Li R."/>
            <person name="Bekaert M."/>
        </authorList>
    </citation>
    <scope>NUCLEOTIDE SEQUENCE</scope>
    <source>
        <strain evidence="2">Farmed</strain>
    </source>
</reference>